<keyword evidence="1" id="KW-1133">Transmembrane helix</keyword>
<dbReference type="KEGG" id="fne:FSDG_00676"/>
<keyword evidence="1" id="KW-0472">Membrane</keyword>
<evidence type="ECO:0000313" key="2">
    <source>
        <dbReference type="EMBL" id="EEO42117.1"/>
    </source>
</evidence>
<reference evidence="2 3" key="1">
    <citation type="submission" date="2013-11" db="EMBL/GenBank/DDBJ databases">
        <title>The Genome Sequence of Fusobacterium sp. 7_1.</title>
        <authorList>
            <consortium name="The Broad Institute Genome Sequencing Platform"/>
            <person name="Earl A."/>
            <person name="Ward D."/>
            <person name="Feldgarden M."/>
            <person name="Gevers D."/>
            <person name="Strauss J."/>
            <person name="Ambrose C.E."/>
            <person name="Allen-Vercoe E."/>
            <person name="Walker B."/>
            <person name="Young S.K."/>
            <person name="Zeng Q."/>
            <person name="Gargeya S."/>
            <person name="Fitzgerald M."/>
            <person name="Haas B."/>
            <person name="Abouelleil A."/>
            <person name="Alvarado L."/>
            <person name="Arachchi H.M."/>
            <person name="Berlin A.M."/>
            <person name="Chapman S.B."/>
            <person name="Goldberg J."/>
            <person name="Griggs A."/>
            <person name="Gujja S."/>
            <person name="Hansen M."/>
            <person name="Howarth C."/>
            <person name="Imamovic A."/>
            <person name="Larimer J."/>
            <person name="McCowen C."/>
            <person name="Montmayeur A."/>
            <person name="Murphy C."/>
            <person name="Neiman D."/>
            <person name="Pearson M."/>
            <person name="Priest M."/>
            <person name="Roberts A."/>
            <person name="Saif S."/>
            <person name="Shea T."/>
            <person name="Sisk P."/>
            <person name="Sykes S."/>
            <person name="Wortman J."/>
            <person name="Nusbaum C."/>
            <person name="Birren B."/>
        </authorList>
    </citation>
    <scope>NUCLEOTIDE SEQUENCE [LARGE SCALE GENOMIC DNA]</scope>
    <source>
        <strain evidence="2 3">7_1</strain>
    </source>
</reference>
<sequence>MEEKLIDYLLPKINFKNAAYRYWLMMFLITIIPQVRIAEIKNILPSENKYNFWLILNYTKEIIIFSIIMGIFFIIDCLIEYYFFNSNREKNCYIGYKICYKFLVIIGLVVLISYCTEWLTWNFLKDYYASIFIIFIIMIFLEMDVYLKILSNFPSNPVLGDELERIKLDIDLCSRLIIYFFIICQGVYIFQNTFFNK</sequence>
<feature type="transmembrane region" description="Helical" evidence="1">
    <location>
        <begin position="168"/>
        <end position="190"/>
    </location>
</feature>
<dbReference type="Proteomes" id="UP000002799">
    <property type="component" value="Chromosome"/>
</dbReference>
<feature type="transmembrane region" description="Helical" evidence="1">
    <location>
        <begin position="20"/>
        <end position="38"/>
    </location>
</feature>
<evidence type="ECO:0000256" key="1">
    <source>
        <dbReference type="SAM" id="Phobius"/>
    </source>
</evidence>
<dbReference type="AlphaFoldDB" id="A0A140PPS0"/>
<dbReference type="HOGENOM" id="CLU_1382375_0_0_0"/>
<protein>
    <submittedName>
        <fullName evidence="2">Uncharacterized protein</fullName>
    </submittedName>
</protein>
<organism evidence="2">
    <name type="scientific">Fusobacterium animalis 7_1</name>
    <dbReference type="NCBI Taxonomy" id="457405"/>
    <lineage>
        <taxon>Bacteria</taxon>
        <taxon>Fusobacteriati</taxon>
        <taxon>Fusobacteriota</taxon>
        <taxon>Fusobacteriia</taxon>
        <taxon>Fusobacteriales</taxon>
        <taxon>Fusobacteriaceae</taxon>
        <taxon>Fusobacterium</taxon>
    </lineage>
</organism>
<feature type="transmembrane region" description="Helical" evidence="1">
    <location>
        <begin position="100"/>
        <end position="121"/>
    </location>
</feature>
<keyword evidence="1" id="KW-0812">Transmembrane</keyword>
<dbReference type="RefSeq" id="WP_008700692.1">
    <property type="nucleotide sequence ID" value="NZ_AKBT01000001.1"/>
</dbReference>
<proteinExistence type="predicted"/>
<name>A0A140PPS0_9FUSO</name>
<accession>A0A140PPS0</accession>
<dbReference type="GeneID" id="79809897"/>
<feature type="transmembrane region" description="Helical" evidence="1">
    <location>
        <begin position="58"/>
        <end position="79"/>
    </location>
</feature>
<feature type="transmembrane region" description="Helical" evidence="1">
    <location>
        <begin position="127"/>
        <end position="147"/>
    </location>
</feature>
<gene>
    <name evidence="2" type="ORF">FSDG_00676</name>
</gene>
<evidence type="ECO:0000313" key="3">
    <source>
        <dbReference type="Proteomes" id="UP000002799"/>
    </source>
</evidence>
<dbReference type="EMBL" id="CP007062">
    <property type="protein sequence ID" value="EEO42117.1"/>
    <property type="molecule type" value="Genomic_DNA"/>
</dbReference>